<feature type="compositionally biased region" description="Acidic residues" evidence="1">
    <location>
        <begin position="59"/>
        <end position="70"/>
    </location>
</feature>
<feature type="compositionally biased region" description="Basic and acidic residues" evidence="1">
    <location>
        <begin position="37"/>
        <end position="50"/>
    </location>
</feature>
<dbReference type="Pfam" id="PF01426">
    <property type="entry name" value="BAH"/>
    <property type="match status" value="1"/>
</dbReference>
<evidence type="ECO:0000313" key="3">
    <source>
        <dbReference type="EMBL" id="RAL44378.1"/>
    </source>
</evidence>
<evidence type="ECO:0000259" key="2">
    <source>
        <dbReference type="PROSITE" id="PS51038"/>
    </source>
</evidence>
<name>A0A328DIB9_9ASTE</name>
<feature type="domain" description="BAH" evidence="2">
    <location>
        <begin position="101"/>
        <end position="220"/>
    </location>
</feature>
<dbReference type="GO" id="GO:0003682">
    <property type="term" value="F:chromatin binding"/>
    <property type="evidence" value="ECO:0007669"/>
    <property type="project" value="InterPro"/>
</dbReference>
<evidence type="ECO:0000313" key="4">
    <source>
        <dbReference type="Proteomes" id="UP000249390"/>
    </source>
</evidence>
<evidence type="ECO:0000256" key="1">
    <source>
        <dbReference type="SAM" id="MobiDB-lite"/>
    </source>
</evidence>
<feature type="region of interest" description="Disordered" evidence="1">
    <location>
        <begin position="1"/>
        <end position="78"/>
    </location>
</feature>
<dbReference type="InterPro" id="IPR043151">
    <property type="entry name" value="BAH_sf"/>
</dbReference>
<dbReference type="AlphaFoldDB" id="A0A328DIB9"/>
<dbReference type="InterPro" id="IPR001025">
    <property type="entry name" value="BAH_dom"/>
</dbReference>
<proteinExistence type="predicted"/>
<dbReference type="PANTHER" id="PTHR46871:SF1">
    <property type="entry name" value="BROMO-ADJACENT HOMOLOGY (BAH) DOMAIN-CONTAINING PROTEIN"/>
    <property type="match status" value="1"/>
</dbReference>
<dbReference type="PANTHER" id="PTHR46871">
    <property type="entry name" value="BROMO-ADJACENT HOMOLOGY (BAH) DOMAIN-CONTAINING PROTEIN"/>
    <property type="match status" value="1"/>
</dbReference>
<reference evidence="3 4" key="1">
    <citation type="submission" date="2018-06" db="EMBL/GenBank/DDBJ databases">
        <title>The Genome of Cuscuta australis (Dodder) Provides Insight into the Evolution of Plant Parasitism.</title>
        <authorList>
            <person name="Liu H."/>
        </authorList>
    </citation>
    <scope>NUCLEOTIDE SEQUENCE [LARGE SCALE GENOMIC DNA]</scope>
    <source>
        <strain evidence="4">cv. Yunnan</strain>
        <tissue evidence="3">Vines</tissue>
    </source>
</reference>
<dbReference type="SMART" id="SM00439">
    <property type="entry name" value="BAH"/>
    <property type="match status" value="1"/>
</dbReference>
<gene>
    <name evidence="3" type="ORF">DM860_011655</name>
</gene>
<dbReference type="Proteomes" id="UP000249390">
    <property type="component" value="Unassembled WGS sequence"/>
</dbReference>
<dbReference type="EMBL" id="NQVE01000143">
    <property type="protein sequence ID" value="RAL44378.1"/>
    <property type="molecule type" value="Genomic_DNA"/>
</dbReference>
<accession>A0A328DIB9</accession>
<comment type="caution">
    <text evidence="3">The sequence shown here is derived from an EMBL/GenBank/DDBJ whole genome shotgun (WGS) entry which is preliminary data.</text>
</comment>
<dbReference type="PROSITE" id="PS51038">
    <property type="entry name" value="BAH"/>
    <property type="match status" value="1"/>
</dbReference>
<sequence>MVKNKTDYEEDGETNGVKTKAKKRKAVRDVEEDGRGEDDNSRKTRKKDAAEPETGPCAGEEETPADPPAEEDAKPIGRVVRVRGKGRCRRNHYAAFQYNGFQFDLDDPVLIVPKETKQKPGVAIIKDIYKSHKGSMMVAGQWFYRPEETEISTGANWPSHDSRELFYSFCLNKIPAESVMHRCTVHFIPLNKQIPMRSQHPGFFVQRIYDTEKMNLFKLSENDYEESRQHEIDLLVQKTFSRLGDLPDIESEDAALVKEDHLTVSTKELKEGMTTEEIKSAAT</sequence>
<organism evidence="3 4">
    <name type="scientific">Cuscuta australis</name>
    <dbReference type="NCBI Taxonomy" id="267555"/>
    <lineage>
        <taxon>Eukaryota</taxon>
        <taxon>Viridiplantae</taxon>
        <taxon>Streptophyta</taxon>
        <taxon>Embryophyta</taxon>
        <taxon>Tracheophyta</taxon>
        <taxon>Spermatophyta</taxon>
        <taxon>Magnoliopsida</taxon>
        <taxon>eudicotyledons</taxon>
        <taxon>Gunneridae</taxon>
        <taxon>Pentapetalae</taxon>
        <taxon>asterids</taxon>
        <taxon>lamiids</taxon>
        <taxon>Solanales</taxon>
        <taxon>Convolvulaceae</taxon>
        <taxon>Cuscuteae</taxon>
        <taxon>Cuscuta</taxon>
        <taxon>Cuscuta subgen. Grammica</taxon>
        <taxon>Cuscuta sect. Cleistogrammica</taxon>
    </lineage>
</organism>
<dbReference type="Gene3D" id="2.30.30.490">
    <property type="match status" value="1"/>
</dbReference>
<protein>
    <recommendedName>
        <fullName evidence="2">BAH domain-containing protein</fullName>
    </recommendedName>
</protein>
<keyword evidence="4" id="KW-1185">Reference proteome</keyword>